<dbReference type="InterPro" id="IPR052892">
    <property type="entry name" value="NA-targeting_endonuclease"/>
</dbReference>
<dbReference type="EMBL" id="CP081078">
    <property type="protein sequence ID" value="UWQ58061.1"/>
    <property type="molecule type" value="Genomic_DNA"/>
</dbReference>
<dbReference type="RefSeq" id="WP_260002017.1">
    <property type="nucleotide sequence ID" value="NZ_CP081078.1"/>
</dbReference>
<sequence length="208" mass="23320">MRTSIKDPIPEIFEVWEALSAAADAHLAGDAAAAEKWLRRGDDLTVWSWLNPAWIDVDQHVVEARPEGDTHPVPKSERDPDRSIRAAVRRQVLQRDGYRCRYCGIPVVPAEIRKLLVSLYPTAVLWDAADPARQHAGLQCLWMQYDHVLPHSHGGRSNSENVVITCAICNFGKHGFTLRQLGLSDPRLRNPIPVSWDGLERLRSVPAG</sequence>
<accession>A0ABY5WV67</accession>
<evidence type="ECO:0000313" key="2">
    <source>
        <dbReference type="EMBL" id="UWQ58061.1"/>
    </source>
</evidence>
<organism evidence="2 3">
    <name type="scientific">Leisingera caerulea</name>
    <name type="common">Phaeobacter caeruleus</name>
    <dbReference type="NCBI Taxonomy" id="506591"/>
    <lineage>
        <taxon>Bacteria</taxon>
        <taxon>Pseudomonadati</taxon>
        <taxon>Pseudomonadota</taxon>
        <taxon>Alphaproteobacteria</taxon>
        <taxon>Rhodobacterales</taxon>
        <taxon>Roseobacteraceae</taxon>
        <taxon>Leisingera</taxon>
    </lineage>
</organism>
<dbReference type="PANTHER" id="PTHR33877">
    <property type="entry name" value="SLL1193 PROTEIN"/>
    <property type="match status" value="1"/>
</dbReference>
<keyword evidence="2" id="KW-0378">Hydrolase</keyword>
<proteinExistence type="predicted"/>
<keyword evidence="3" id="KW-1185">Reference proteome</keyword>
<dbReference type="InterPro" id="IPR003615">
    <property type="entry name" value="HNH_nuc"/>
</dbReference>
<dbReference type="InterPro" id="IPR002711">
    <property type="entry name" value="HNH"/>
</dbReference>
<feature type="domain" description="HNH" evidence="1">
    <location>
        <begin position="144"/>
        <end position="174"/>
    </location>
</feature>
<evidence type="ECO:0000259" key="1">
    <source>
        <dbReference type="Pfam" id="PF01844"/>
    </source>
</evidence>
<name>A0ABY5WV67_LEICA</name>
<dbReference type="CDD" id="cd00085">
    <property type="entry name" value="HNHc"/>
    <property type="match status" value="1"/>
</dbReference>
<dbReference type="Gene3D" id="1.10.30.50">
    <property type="match status" value="1"/>
</dbReference>
<reference evidence="2" key="1">
    <citation type="submission" date="2021-08" db="EMBL/GenBank/DDBJ databases">
        <authorList>
            <person name="Nwanade C."/>
            <person name="Wang M."/>
            <person name="Masoudi A."/>
            <person name="Yu Z."/>
            <person name="Liu J."/>
        </authorList>
    </citation>
    <scope>NUCLEOTIDE SEQUENCE</scope>
    <source>
        <strain evidence="2">S141</strain>
    </source>
</reference>
<dbReference type="GO" id="GO:0004519">
    <property type="term" value="F:endonuclease activity"/>
    <property type="evidence" value="ECO:0007669"/>
    <property type="project" value="UniProtKB-KW"/>
</dbReference>
<keyword evidence="2" id="KW-0255">Endonuclease</keyword>
<evidence type="ECO:0000313" key="3">
    <source>
        <dbReference type="Proteomes" id="UP001058184"/>
    </source>
</evidence>
<protein>
    <submittedName>
        <fullName evidence="2">HNH endonuclease</fullName>
    </submittedName>
</protein>
<dbReference type="Proteomes" id="UP001058184">
    <property type="component" value="Chromosome"/>
</dbReference>
<dbReference type="Pfam" id="PF01844">
    <property type="entry name" value="HNH"/>
    <property type="match status" value="1"/>
</dbReference>
<dbReference type="PANTHER" id="PTHR33877:SF2">
    <property type="entry name" value="OS07G0170200 PROTEIN"/>
    <property type="match status" value="1"/>
</dbReference>
<keyword evidence="2" id="KW-0540">Nuclease</keyword>
<gene>
    <name evidence="2" type="ORF">K3722_16475</name>
</gene>